<dbReference type="EMBL" id="JBHSHC010000002">
    <property type="protein sequence ID" value="MFC4765802.1"/>
    <property type="molecule type" value="Genomic_DNA"/>
</dbReference>
<dbReference type="SUPFAM" id="SSF53756">
    <property type="entry name" value="UDP-Glycosyltransferase/glycogen phosphorylase"/>
    <property type="match status" value="1"/>
</dbReference>
<dbReference type="RefSeq" id="WP_380023347.1">
    <property type="nucleotide sequence ID" value="NZ_JBHSHC010000002.1"/>
</dbReference>
<comment type="caution">
    <text evidence="1">The sequence shown here is derived from an EMBL/GenBank/DDBJ whole genome shotgun (WGS) entry which is preliminary data.</text>
</comment>
<gene>
    <name evidence="1" type="ORF">ACFO8Q_00070</name>
</gene>
<keyword evidence="2" id="KW-1185">Reference proteome</keyword>
<sequence>MNIGILSSYAMKCGIAEYSVKLYRAFEKLGYSATVFGNFGGDAIRDDRKWSITVPPSDIQAVECFYAAAWSISHKFDLDLIEKEIGRRNIELMIVQYQNGIINDHQLQAFLELMEQKDINVIVAFHDSCIGPSFPFHLVKNRVTLSKGLQLVIPASIYIPQGVPEPPNETKEELRQRYGLTGSIVSTFGLGRTDYQLISDVCLELGYTFMVLDSTNNCRITSPHLICLTEWYPLPELIKRLAASDVIVLWYHEIDAYVSSSAARHALATRRPVIVNDVAWFADLPEPVLTKVKTKEQLKIALKEALSMEEENLEQGKYIQDNAWTAIAKKYLNVIKKA</sequence>
<accession>A0ABV9PXS3</accession>
<protein>
    <recommendedName>
        <fullName evidence="3">Glycosyltransferase family 1 protein</fullName>
    </recommendedName>
</protein>
<evidence type="ECO:0000313" key="2">
    <source>
        <dbReference type="Proteomes" id="UP001596002"/>
    </source>
</evidence>
<reference evidence="2" key="1">
    <citation type="journal article" date="2019" name="Int. J. Syst. Evol. Microbiol.">
        <title>The Global Catalogue of Microorganisms (GCM) 10K type strain sequencing project: providing services to taxonomists for standard genome sequencing and annotation.</title>
        <authorList>
            <consortium name="The Broad Institute Genomics Platform"/>
            <consortium name="The Broad Institute Genome Sequencing Center for Infectious Disease"/>
            <person name="Wu L."/>
            <person name="Ma J."/>
        </authorList>
    </citation>
    <scope>NUCLEOTIDE SEQUENCE [LARGE SCALE GENOMIC DNA]</scope>
    <source>
        <strain evidence="2">WYCCWR 12678</strain>
    </source>
</reference>
<organism evidence="1 2">
    <name type="scientific">Effusibacillus consociatus</name>
    <dbReference type="NCBI Taxonomy" id="1117041"/>
    <lineage>
        <taxon>Bacteria</taxon>
        <taxon>Bacillati</taxon>
        <taxon>Bacillota</taxon>
        <taxon>Bacilli</taxon>
        <taxon>Bacillales</taxon>
        <taxon>Alicyclobacillaceae</taxon>
        <taxon>Effusibacillus</taxon>
    </lineage>
</organism>
<name>A0ABV9PXS3_9BACL</name>
<dbReference type="Proteomes" id="UP001596002">
    <property type="component" value="Unassembled WGS sequence"/>
</dbReference>
<proteinExistence type="predicted"/>
<evidence type="ECO:0000313" key="1">
    <source>
        <dbReference type="EMBL" id="MFC4765802.1"/>
    </source>
</evidence>
<evidence type="ECO:0008006" key="3">
    <source>
        <dbReference type="Google" id="ProtNLM"/>
    </source>
</evidence>